<protein>
    <submittedName>
        <fullName evidence="4">Sulfurtransferase TusA</fullName>
    </submittedName>
</protein>
<dbReference type="SUPFAM" id="SSF64307">
    <property type="entry name" value="SirA-like"/>
    <property type="match status" value="1"/>
</dbReference>
<organism evidence="4 5">
    <name type="scientific">Sedimenticola selenatireducens</name>
    <dbReference type="NCBI Taxonomy" id="191960"/>
    <lineage>
        <taxon>Bacteria</taxon>
        <taxon>Pseudomonadati</taxon>
        <taxon>Pseudomonadota</taxon>
        <taxon>Gammaproteobacteria</taxon>
        <taxon>Chromatiales</taxon>
        <taxon>Sedimenticolaceae</taxon>
        <taxon>Sedimenticola</taxon>
    </lineage>
</organism>
<dbReference type="Gene3D" id="3.30.110.40">
    <property type="entry name" value="TusA-like domain"/>
    <property type="match status" value="1"/>
</dbReference>
<dbReference type="RefSeq" id="WP_051301942.1">
    <property type="nucleotide sequence ID" value="NZ_CAXXYC010000002.1"/>
</dbReference>
<reference evidence="4 5" key="1">
    <citation type="submission" date="2017-11" db="EMBL/GenBank/DDBJ databases">
        <title>Genome-resolved metagenomics identifies genetic mobility, metabolic interactions, and unexpected diversity in perchlorate-reducing communities.</title>
        <authorList>
            <person name="Barnum T.P."/>
            <person name="Figueroa I.A."/>
            <person name="Carlstrom C.I."/>
            <person name="Lucas L.N."/>
            <person name="Engelbrektson A.L."/>
            <person name="Coates J.D."/>
        </authorList>
    </citation>
    <scope>NUCLEOTIDE SEQUENCE [LARGE SCALE GENOMIC DNA]</scope>
    <source>
        <strain evidence="4">BM301</strain>
    </source>
</reference>
<name>A0A2N6CSR7_9GAMM</name>
<feature type="domain" description="UPF0033" evidence="3">
    <location>
        <begin position="35"/>
        <end position="59"/>
    </location>
</feature>
<proteinExistence type="inferred from homology"/>
<evidence type="ECO:0000256" key="1">
    <source>
        <dbReference type="ARBA" id="ARBA00008984"/>
    </source>
</evidence>
<keyword evidence="4" id="KW-0808">Transferase</keyword>
<evidence type="ECO:0000313" key="5">
    <source>
        <dbReference type="Proteomes" id="UP000235015"/>
    </source>
</evidence>
<evidence type="ECO:0000259" key="3">
    <source>
        <dbReference type="PROSITE" id="PS01148"/>
    </source>
</evidence>
<dbReference type="InterPro" id="IPR036868">
    <property type="entry name" value="TusA-like_sf"/>
</dbReference>
<dbReference type="PANTHER" id="PTHR33279">
    <property type="entry name" value="SULFUR CARRIER PROTEIN YEDF-RELATED"/>
    <property type="match status" value="1"/>
</dbReference>
<evidence type="ECO:0000256" key="2">
    <source>
        <dbReference type="SAM" id="MobiDB-lite"/>
    </source>
</evidence>
<dbReference type="InterPro" id="IPR001455">
    <property type="entry name" value="TusA-like"/>
</dbReference>
<dbReference type="Pfam" id="PF01206">
    <property type="entry name" value="TusA"/>
    <property type="match status" value="1"/>
</dbReference>
<accession>A0A2N6CSR7</accession>
<feature type="region of interest" description="Disordered" evidence="2">
    <location>
        <begin position="1"/>
        <end position="26"/>
    </location>
</feature>
<evidence type="ECO:0000313" key="4">
    <source>
        <dbReference type="EMBL" id="PLX60165.1"/>
    </source>
</evidence>
<dbReference type="PANTHER" id="PTHR33279:SF6">
    <property type="entry name" value="SULFUR CARRIER PROTEIN YEDF-RELATED"/>
    <property type="match status" value="1"/>
</dbReference>
<gene>
    <name evidence="4" type="ORF">C0630_16715</name>
</gene>
<comment type="similarity">
    <text evidence="1">Belongs to the sulfur carrier protein TusA family.</text>
</comment>
<dbReference type="GO" id="GO:0016740">
    <property type="term" value="F:transferase activity"/>
    <property type="evidence" value="ECO:0007669"/>
    <property type="project" value="UniProtKB-KW"/>
</dbReference>
<dbReference type="AlphaFoldDB" id="A0A2N6CSR7"/>
<dbReference type="Proteomes" id="UP000235015">
    <property type="component" value="Unassembled WGS sequence"/>
</dbReference>
<dbReference type="PROSITE" id="PS01148">
    <property type="entry name" value="UPF0033"/>
    <property type="match status" value="1"/>
</dbReference>
<comment type="caution">
    <text evidence="4">The sequence shown here is derived from an EMBL/GenBank/DDBJ whole genome shotgun (WGS) entry which is preliminary data.</text>
</comment>
<dbReference type="CDD" id="cd00291">
    <property type="entry name" value="SirA_YedF_YeeD"/>
    <property type="match status" value="1"/>
</dbReference>
<dbReference type="STRING" id="1111735.GCA_000428045_03648"/>
<dbReference type="EMBL" id="PKUN01000027">
    <property type="protein sequence ID" value="PLX60165.1"/>
    <property type="molecule type" value="Genomic_DNA"/>
</dbReference>
<sequence>MGLFGRNKNKSTESAGPTGEVTLEDGNTYPVSQIVDCIGDSCPRPQLMTKKALSGAAAGDVIEVRIDNPTSMEAIPPMMPELNSTHLGTLKADRYWRVIVRRQ</sequence>